<evidence type="ECO:0000256" key="1">
    <source>
        <dbReference type="ARBA" id="ARBA00022553"/>
    </source>
</evidence>
<evidence type="ECO:0000256" key="7">
    <source>
        <dbReference type="PROSITE-ProRule" id="PRU01091"/>
    </source>
</evidence>
<dbReference type="AlphaFoldDB" id="A0A369WTH9"/>
<dbReference type="PANTHER" id="PTHR48111">
    <property type="entry name" value="REGULATOR OF RPOS"/>
    <property type="match status" value="1"/>
</dbReference>
<evidence type="ECO:0000313" key="10">
    <source>
        <dbReference type="EMBL" id="RDE24977.1"/>
    </source>
</evidence>
<dbReference type="InterPro" id="IPR011006">
    <property type="entry name" value="CheY-like_superfamily"/>
</dbReference>
<accession>A0A369WTH9</accession>
<keyword evidence="4 7" id="KW-0238">DNA-binding</keyword>
<dbReference type="Pfam" id="PF00486">
    <property type="entry name" value="Trans_reg_C"/>
    <property type="match status" value="1"/>
</dbReference>
<name>A0A369WTH9_9GAMM</name>
<sequence>MLHIAVLEPDRQLAESIMSWLHQAGHEYTCCSQPAEFLACLQQQPFDLMLVDCGCDDEACFALIEQGLASQAERIPLLFISAPEAERQIVKALAQGADDFICKPLQADQLLSRIRVLLCRFDEQQQEQLPELQQFGPFLIDRNQHQLSRNGEPLALTGKDFCLADYLFTHPNQLLSRHRLLSEVWGVSQEVNTRTVDMHISRLRKSLSLEGSGYEIETVHQHGYRLLTED</sequence>
<keyword evidence="11" id="KW-1185">Reference proteome</keyword>
<dbReference type="GO" id="GO:0006355">
    <property type="term" value="P:regulation of DNA-templated transcription"/>
    <property type="evidence" value="ECO:0007669"/>
    <property type="project" value="InterPro"/>
</dbReference>
<keyword evidence="3" id="KW-0805">Transcription regulation</keyword>
<dbReference type="PROSITE" id="PS51755">
    <property type="entry name" value="OMPR_PHOB"/>
    <property type="match status" value="1"/>
</dbReference>
<dbReference type="SUPFAM" id="SSF52172">
    <property type="entry name" value="CheY-like"/>
    <property type="match status" value="1"/>
</dbReference>
<evidence type="ECO:0000256" key="5">
    <source>
        <dbReference type="ARBA" id="ARBA00023163"/>
    </source>
</evidence>
<evidence type="ECO:0000256" key="6">
    <source>
        <dbReference type="PROSITE-ProRule" id="PRU00169"/>
    </source>
</evidence>
<dbReference type="InterPro" id="IPR016032">
    <property type="entry name" value="Sig_transdc_resp-reg_C-effctor"/>
</dbReference>
<dbReference type="SMART" id="SM00448">
    <property type="entry name" value="REC"/>
    <property type="match status" value="1"/>
</dbReference>
<dbReference type="InterPro" id="IPR001789">
    <property type="entry name" value="Sig_transdc_resp-reg_receiver"/>
</dbReference>
<dbReference type="InterPro" id="IPR001867">
    <property type="entry name" value="OmpR/PhoB-type_DNA-bd"/>
</dbReference>
<evidence type="ECO:0000259" key="9">
    <source>
        <dbReference type="PROSITE" id="PS51755"/>
    </source>
</evidence>
<dbReference type="PROSITE" id="PS50110">
    <property type="entry name" value="RESPONSE_REGULATORY"/>
    <property type="match status" value="1"/>
</dbReference>
<dbReference type="PANTHER" id="PTHR48111:SF1">
    <property type="entry name" value="TWO-COMPONENT RESPONSE REGULATOR ORR33"/>
    <property type="match status" value="1"/>
</dbReference>
<evidence type="ECO:0000256" key="4">
    <source>
        <dbReference type="ARBA" id="ARBA00023125"/>
    </source>
</evidence>
<dbReference type="GO" id="GO:0005829">
    <property type="term" value="C:cytosol"/>
    <property type="evidence" value="ECO:0007669"/>
    <property type="project" value="TreeGrafter"/>
</dbReference>
<proteinExistence type="predicted"/>
<dbReference type="GO" id="GO:0000976">
    <property type="term" value="F:transcription cis-regulatory region binding"/>
    <property type="evidence" value="ECO:0007669"/>
    <property type="project" value="TreeGrafter"/>
</dbReference>
<dbReference type="EMBL" id="QQOH01000001">
    <property type="protein sequence ID" value="RDE24977.1"/>
    <property type="molecule type" value="Genomic_DNA"/>
</dbReference>
<organism evidence="10 11">
    <name type="scientific">Motiliproteus coralliicola</name>
    <dbReference type="NCBI Taxonomy" id="2283196"/>
    <lineage>
        <taxon>Bacteria</taxon>
        <taxon>Pseudomonadati</taxon>
        <taxon>Pseudomonadota</taxon>
        <taxon>Gammaproteobacteria</taxon>
        <taxon>Oceanospirillales</taxon>
        <taxon>Oceanospirillaceae</taxon>
        <taxon>Motiliproteus</taxon>
    </lineage>
</organism>
<keyword evidence="2" id="KW-0902">Two-component regulatory system</keyword>
<dbReference type="Proteomes" id="UP000253769">
    <property type="component" value="Unassembled WGS sequence"/>
</dbReference>
<comment type="caution">
    <text evidence="10">The sequence shown here is derived from an EMBL/GenBank/DDBJ whole genome shotgun (WGS) entry which is preliminary data.</text>
</comment>
<evidence type="ECO:0000313" key="11">
    <source>
        <dbReference type="Proteomes" id="UP000253769"/>
    </source>
</evidence>
<dbReference type="OrthoDB" id="9802426at2"/>
<feature type="modified residue" description="4-aspartylphosphate" evidence="6">
    <location>
        <position position="52"/>
    </location>
</feature>
<dbReference type="InterPro" id="IPR036388">
    <property type="entry name" value="WH-like_DNA-bd_sf"/>
</dbReference>
<evidence type="ECO:0000256" key="3">
    <source>
        <dbReference type="ARBA" id="ARBA00023015"/>
    </source>
</evidence>
<dbReference type="RefSeq" id="WP_114694569.1">
    <property type="nucleotide sequence ID" value="NZ_QQOH01000001.1"/>
</dbReference>
<keyword evidence="1 6" id="KW-0597">Phosphoprotein</keyword>
<dbReference type="GO" id="GO:0000156">
    <property type="term" value="F:phosphorelay response regulator activity"/>
    <property type="evidence" value="ECO:0007669"/>
    <property type="project" value="TreeGrafter"/>
</dbReference>
<dbReference type="Gene3D" id="3.40.50.2300">
    <property type="match status" value="1"/>
</dbReference>
<feature type="domain" description="Response regulatory" evidence="8">
    <location>
        <begin position="3"/>
        <end position="118"/>
    </location>
</feature>
<dbReference type="CDD" id="cd00383">
    <property type="entry name" value="trans_reg_C"/>
    <property type="match status" value="1"/>
</dbReference>
<evidence type="ECO:0000259" key="8">
    <source>
        <dbReference type="PROSITE" id="PS50110"/>
    </source>
</evidence>
<dbReference type="GO" id="GO:0032993">
    <property type="term" value="C:protein-DNA complex"/>
    <property type="evidence" value="ECO:0007669"/>
    <property type="project" value="TreeGrafter"/>
</dbReference>
<keyword evidence="5" id="KW-0804">Transcription</keyword>
<dbReference type="SMART" id="SM00862">
    <property type="entry name" value="Trans_reg_C"/>
    <property type="match status" value="1"/>
</dbReference>
<dbReference type="Gene3D" id="1.10.10.10">
    <property type="entry name" value="Winged helix-like DNA-binding domain superfamily/Winged helix DNA-binding domain"/>
    <property type="match status" value="1"/>
</dbReference>
<protein>
    <submittedName>
        <fullName evidence="10">DNA-binding response regulator</fullName>
    </submittedName>
</protein>
<evidence type="ECO:0000256" key="2">
    <source>
        <dbReference type="ARBA" id="ARBA00023012"/>
    </source>
</evidence>
<dbReference type="SUPFAM" id="SSF46894">
    <property type="entry name" value="C-terminal effector domain of the bipartite response regulators"/>
    <property type="match status" value="1"/>
</dbReference>
<dbReference type="InterPro" id="IPR039420">
    <property type="entry name" value="WalR-like"/>
</dbReference>
<reference evidence="10 11" key="1">
    <citation type="submission" date="2018-07" db="EMBL/GenBank/DDBJ databases">
        <title>Motiliproteus coralliicola sp. nov., a bacterium isolated from Coral.</title>
        <authorList>
            <person name="Wang G."/>
        </authorList>
    </citation>
    <scope>NUCLEOTIDE SEQUENCE [LARGE SCALE GENOMIC DNA]</scope>
    <source>
        <strain evidence="10 11">C34</strain>
    </source>
</reference>
<gene>
    <name evidence="10" type="ORF">DV711_05235</name>
</gene>
<feature type="DNA-binding region" description="OmpR/PhoB-type" evidence="7">
    <location>
        <begin position="130"/>
        <end position="228"/>
    </location>
</feature>
<dbReference type="Pfam" id="PF00072">
    <property type="entry name" value="Response_reg"/>
    <property type="match status" value="1"/>
</dbReference>
<feature type="domain" description="OmpR/PhoB-type" evidence="9">
    <location>
        <begin position="130"/>
        <end position="228"/>
    </location>
</feature>